<dbReference type="EMBL" id="REGN01002909">
    <property type="protein sequence ID" value="RNA25525.1"/>
    <property type="molecule type" value="Genomic_DNA"/>
</dbReference>
<evidence type="ECO:0000313" key="2">
    <source>
        <dbReference type="Proteomes" id="UP000276133"/>
    </source>
</evidence>
<accession>A0A3M7RQA6</accession>
<protein>
    <submittedName>
        <fullName evidence="1">Uncharacterized protein</fullName>
    </submittedName>
</protein>
<dbReference type="AlphaFoldDB" id="A0A3M7RQA6"/>
<reference evidence="1 2" key="1">
    <citation type="journal article" date="2018" name="Sci. Rep.">
        <title>Genomic signatures of local adaptation to the degree of environmental predictability in rotifers.</title>
        <authorList>
            <person name="Franch-Gras L."/>
            <person name="Hahn C."/>
            <person name="Garcia-Roger E.M."/>
            <person name="Carmona M.J."/>
            <person name="Serra M."/>
            <person name="Gomez A."/>
        </authorList>
    </citation>
    <scope>NUCLEOTIDE SEQUENCE [LARGE SCALE GENOMIC DNA]</scope>
    <source>
        <strain evidence="1">HYR1</strain>
    </source>
</reference>
<evidence type="ECO:0000313" key="1">
    <source>
        <dbReference type="EMBL" id="RNA25525.1"/>
    </source>
</evidence>
<name>A0A3M7RQA6_BRAPC</name>
<comment type="caution">
    <text evidence="1">The sequence shown here is derived from an EMBL/GenBank/DDBJ whole genome shotgun (WGS) entry which is preliminary data.</text>
</comment>
<sequence>MSALEFSEFNPDIEPNSVGVIWLEYKDRFENFMVSKHGKKLSEIADSVCKASLLHYAGQSVYKMYKTKEEVKHRYVNFGS</sequence>
<dbReference type="Proteomes" id="UP000276133">
    <property type="component" value="Unassembled WGS sequence"/>
</dbReference>
<proteinExistence type="predicted"/>
<gene>
    <name evidence="1" type="ORF">BpHYR1_007698</name>
</gene>
<organism evidence="1 2">
    <name type="scientific">Brachionus plicatilis</name>
    <name type="common">Marine rotifer</name>
    <name type="synonym">Brachionus muelleri</name>
    <dbReference type="NCBI Taxonomy" id="10195"/>
    <lineage>
        <taxon>Eukaryota</taxon>
        <taxon>Metazoa</taxon>
        <taxon>Spiralia</taxon>
        <taxon>Gnathifera</taxon>
        <taxon>Rotifera</taxon>
        <taxon>Eurotatoria</taxon>
        <taxon>Monogononta</taxon>
        <taxon>Pseudotrocha</taxon>
        <taxon>Ploima</taxon>
        <taxon>Brachionidae</taxon>
        <taxon>Brachionus</taxon>
    </lineage>
</organism>
<keyword evidence="2" id="KW-1185">Reference proteome</keyword>